<name>R0KYI8_ANAPL</name>
<evidence type="ECO:0000313" key="3">
    <source>
        <dbReference type="EMBL" id="EOA93052.1"/>
    </source>
</evidence>
<reference evidence="4" key="1">
    <citation type="journal article" date="2013" name="Nat. Genet.">
        <title>The duck genome and transcriptome provide insight into an avian influenza virus reservoir species.</title>
        <authorList>
            <person name="Huang Y."/>
            <person name="Li Y."/>
            <person name="Burt D.W."/>
            <person name="Chen H."/>
            <person name="Zhang Y."/>
            <person name="Qian W."/>
            <person name="Kim H."/>
            <person name="Gan S."/>
            <person name="Zhao Y."/>
            <person name="Li J."/>
            <person name="Yi K."/>
            <person name="Feng H."/>
            <person name="Zhu P."/>
            <person name="Li B."/>
            <person name="Liu Q."/>
            <person name="Fairley S."/>
            <person name="Magor K.E."/>
            <person name="Du Z."/>
            <person name="Hu X."/>
            <person name="Goodman L."/>
            <person name="Tafer H."/>
            <person name="Vignal A."/>
            <person name="Lee T."/>
            <person name="Kim K.W."/>
            <person name="Sheng Z."/>
            <person name="An Y."/>
            <person name="Searle S."/>
            <person name="Herrero J."/>
            <person name="Groenen M.A."/>
            <person name="Crooijmans R.P."/>
            <person name="Faraut T."/>
            <person name="Cai Q."/>
            <person name="Webster R.G."/>
            <person name="Aldridge J.R."/>
            <person name="Warren W.C."/>
            <person name="Bartschat S."/>
            <person name="Kehr S."/>
            <person name="Marz M."/>
            <person name="Stadler P.F."/>
            <person name="Smith J."/>
            <person name="Kraus R.H."/>
            <person name="Zhao Y."/>
            <person name="Ren L."/>
            <person name="Fei J."/>
            <person name="Morisson M."/>
            <person name="Kaiser P."/>
            <person name="Griffin D.K."/>
            <person name="Rao M."/>
            <person name="Pitel F."/>
            <person name="Wang J."/>
            <person name="Li N."/>
        </authorList>
    </citation>
    <scope>NUCLEOTIDE SEQUENCE [LARGE SCALE GENOMIC DNA]</scope>
</reference>
<feature type="region of interest" description="Disordered" evidence="1">
    <location>
        <begin position="107"/>
        <end position="127"/>
    </location>
</feature>
<feature type="transmembrane region" description="Helical" evidence="2">
    <location>
        <begin position="42"/>
        <end position="64"/>
    </location>
</feature>
<dbReference type="Proteomes" id="UP000296049">
    <property type="component" value="Unassembled WGS sequence"/>
</dbReference>
<gene>
    <name evidence="3" type="ORF">Anapl_17875</name>
</gene>
<proteinExistence type="predicted"/>
<organism evidence="3 4">
    <name type="scientific">Anas platyrhynchos</name>
    <name type="common">Mallard</name>
    <name type="synonym">Anas boschas</name>
    <dbReference type="NCBI Taxonomy" id="8839"/>
    <lineage>
        <taxon>Eukaryota</taxon>
        <taxon>Metazoa</taxon>
        <taxon>Chordata</taxon>
        <taxon>Craniata</taxon>
        <taxon>Vertebrata</taxon>
        <taxon>Euteleostomi</taxon>
        <taxon>Archelosauria</taxon>
        <taxon>Archosauria</taxon>
        <taxon>Dinosauria</taxon>
        <taxon>Saurischia</taxon>
        <taxon>Theropoda</taxon>
        <taxon>Coelurosauria</taxon>
        <taxon>Aves</taxon>
        <taxon>Neognathae</taxon>
        <taxon>Galloanserae</taxon>
        <taxon>Anseriformes</taxon>
        <taxon>Anatidae</taxon>
        <taxon>Anatinae</taxon>
        <taxon>Anas</taxon>
    </lineage>
</organism>
<evidence type="ECO:0000256" key="1">
    <source>
        <dbReference type="SAM" id="MobiDB-lite"/>
    </source>
</evidence>
<protein>
    <submittedName>
        <fullName evidence="3">Uncharacterized protein</fullName>
    </submittedName>
</protein>
<dbReference type="EMBL" id="KB749952">
    <property type="protein sequence ID" value="EOA93052.1"/>
    <property type="molecule type" value="Genomic_DNA"/>
</dbReference>
<keyword evidence="2" id="KW-0472">Membrane</keyword>
<evidence type="ECO:0000313" key="4">
    <source>
        <dbReference type="Proteomes" id="UP000296049"/>
    </source>
</evidence>
<sequence>MGLDALNWSIGWIRCVCATCPHQPPSTSQGMKLRQAALGLRASARIVLATIFQILKMIVVTLVIKHLPKPACRNSKLFAENSEHRALTVLQVQGRQPASCRRFPDCQGKTEHSVQGKHGKHFSGPYS</sequence>
<keyword evidence="4" id="KW-1185">Reference proteome</keyword>
<keyword evidence="2" id="KW-0812">Transmembrane</keyword>
<evidence type="ECO:0000256" key="2">
    <source>
        <dbReference type="SAM" id="Phobius"/>
    </source>
</evidence>
<dbReference type="AlphaFoldDB" id="R0KYI8"/>
<accession>R0KYI8</accession>
<keyword evidence="2" id="KW-1133">Transmembrane helix</keyword>